<dbReference type="InterPro" id="IPR044068">
    <property type="entry name" value="CB"/>
</dbReference>
<dbReference type="CDD" id="cd00397">
    <property type="entry name" value="DNA_BRE_C"/>
    <property type="match status" value="1"/>
</dbReference>
<dbReference type="Gene3D" id="1.10.443.10">
    <property type="entry name" value="Intergrase catalytic core"/>
    <property type="match status" value="1"/>
</dbReference>
<evidence type="ECO:0000313" key="7">
    <source>
        <dbReference type="EMBL" id="MFC6723777.1"/>
    </source>
</evidence>
<dbReference type="InterPro" id="IPR050090">
    <property type="entry name" value="Tyrosine_recombinase_XerCD"/>
</dbReference>
<dbReference type="AlphaFoldDB" id="A0ABD5RXM9"/>
<keyword evidence="1" id="KW-0229">DNA integration</keyword>
<reference evidence="7 8" key="1">
    <citation type="journal article" date="2019" name="Int. J. Syst. Evol. Microbiol.">
        <title>The Global Catalogue of Microorganisms (GCM) 10K type strain sequencing project: providing services to taxonomists for standard genome sequencing and annotation.</title>
        <authorList>
            <consortium name="The Broad Institute Genomics Platform"/>
            <consortium name="The Broad Institute Genome Sequencing Center for Infectious Disease"/>
            <person name="Wu L."/>
            <person name="Ma J."/>
        </authorList>
    </citation>
    <scope>NUCLEOTIDE SEQUENCE [LARGE SCALE GENOMIC DNA]</scope>
    <source>
        <strain evidence="7 8">NBRC 111368</strain>
    </source>
</reference>
<dbReference type="Gene3D" id="1.10.150.130">
    <property type="match status" value="1"/>
</dbReference>
<name>A0ABD5RXM9_9EURY</name>
<dbReference type="GO" id="GO:0003677">
    <property type="term" value="F:DNA binding"/>
    <property type="evidence" value="ECO:0007669"/>
    <property type="project" value="UniProtKB-UniRule"/>
</dbReference>
<accession>A0ABD5RXM9</accession>
<dbReference type="Pfam" id="PF00589">
    <property type="entry name" value="Phage_integrase"/>
    <property type="match status" value="1"/>
</dbReference>
<dbReference type="PANTHER" id="PTHR30349">
    <property type="entry name" value="PHAGE INTEGRASE-RELATED"/>
    <property type="match status" value="1"/>
</dbReference>
<feature type="domain" description="Tyr recombinase" evidence="5">
    <location>
        <begin position="125"/>
        <end position="340"/>
    </location>
</feature>
<keyword evidence="2 4" id="KW-0238">DNA-binding</keyword>
<dbReference type="SUPFAM" id="SSF56349">
    <property type="entry name" value="DNA breaking-rejoining enzymes"/>
    <property type="match status" value="1"/>
</dbReference>
<dbReference type="GO" id="GO:0015074">
    <property type="term" value="P:DNA integration"/>
    <property type="evidence" value="ECO:0007669"/>
    <property type="project" value="UniProtKB-KW"/>
</dbReference>
<keyword evidence="3" id="KW-0233">DNA recombination</keyword>
<dbReference type="GO" id="GO:0006310">
    <property type="term" value="P:DNA recombination"/>
    <property type="evidence" value="ECO:0007669"/>
    <property type="project" value="UniProtKB-KW"/>
</dbReference>
<dbReference type="InterPro" id="IPR002104">
    <property type="entry name" value="Integrase_catalytic"/>
</dbReference>
<dbReference type="PANTHER" id="PTHR30349:SF41">
    <property type="entry name" value="INTEGRASE_RECOMBINASE PROTEIN MJ0367-RELATED"/>
    <property type="match status" value="1"/>
</dbReference>
<dbReference type="PROSITE" id="PS51900">
    <property type="entry name" value="CB"/>
    <property type="match status" value="1"/>
</dbReference>
<dbReference type="PROSITE" id="PS51898">
    <property type="entry name" value="TYR_RECOMBINASE"/>
    <property type="match status" value="1"/>
</dbReference>
<dbReference type="InterPro" id="IPR013762">
    <property type="entry name" value="Integrase-like_cat_sf"/>
</dbReference>
<dbReference type="InterPro" id="IPR011010">
    <property type="entry name" value="DNA_brk_join_enz"/>
</dbReference>
<evidence type="ECO:0000256" key="1">
    <source>
        <dbReference type="ARBA" id="ARBA00022908"/>
    </source>
</evidence>
<dbReference type="EMBL" id="JBHSWU010000046">
    <property type="protein sequence ID" value="MFC6723777.1"/>
    <property type="molecule type" value="Genomic_DNA"/>
</dbReference>
<dbReference type="Proteomes" id="UP001596328">
    <property type="component" value="Unassembled WGS sequence"/>
</dbReference>
<feature type="domain" description="Core-binding (CB)" evidence="6">
    <location>
        <begin position="9"/>
        <end position="101"/>
    </location>
</feature>
<evidence type="ECO:0000259" key="6">
    <source>
        <dbReference type="PROSITE" id="PS51900"/>
    </source>
</evidence>
<comment type="caution">
    <text evidence="7">The sequence shown here is derived from an EMBL/GenBank/DDBJ whole genome shotgun (WGS) entry which is preliminary data.</text>
</comment>
<proteinExistence type="predicted"/>
<organism evidence="7 8">
    <name type="scientific">Halobium palmae</name>
    <dbReference type="NCBI Taxonomy" id="1776492"/>
    <lineage>
        <taxon>Archaea</taxon>
        <taxon>Methanobacteriati</taxon>
        <taxon>Methanobacteriota</taxon>
        <taxon>Stenosarchaea group</taxon>
        <taxon>Halobacteria</taxon>
        <taxon>Halobacteriales</taxon>
        <taxon>Haloferacaceae</taxon>
        <taxon>Halobium</taxon>
    </lineage>
</organism>
<dbReference type="InterPro" id="IPR010998">
    <property type="entry name" value="Integrase_recombinase_N"/>
</dbReference>
<keyword evidence="8" id="KW-1185">Reference proteome</keyword>
<evidence type="ECO:0000259" key="5">
    <source>
        <dbReference type="PROSITE" id="PS51898"/>
    </source>
</evidence>
<gene>
    <name evidence="7" type="ORF">ACFQE1_05165</name>
</gene>
<sequence length="344" mass="40142">MTETKLETIDPHEAVELYLSSRRDELADSTLRTQKCRLNTFAEWCGDKGISNLNDLSGRNLHEYKLYLRDHHRLQGDTPGVSPITLRTRLSSIRVFLRFCHSIDAVDETLPEKIVLPQVDREERYREETIDTEFAKETIKSLRETRYGLKEHIAFEFLWKTGCRLGALYALDVDDIDFEEMRVHIEHRPEQGTSLKNGRSGERVITLSEDLLKAIETFIDVNRTPTTDDYDRRPLLTTRHGRADKSTLRCWVYRAQQPCYHSNECPHDEDIPTCGWARTYERDKCPSTTMPHNIRRGAITYFLSNDIPKRAVSDRTNVSGDVLDTHYDQRSETGKAEQRRKFFE</sequence>
<evidence type="ECO:0000256" key="4">
    <source>
        <dbReference type="PROSITE-ProRule" id="PRU01248"/>
    </source>
</evidence>
<protein>
    <submittedName>
        <fullName evidence="7">Tyrosine-type recombinase/integrase</fullName>
    </submittedName>
</protein>
<evidence type="ECO:0000256" key="2">
    <source>
        <dbReference type="ARBA" id="ARBA00023125"/>
    </source>
</evidence>
<evidence type="ECO:0000256" key="3">
    <source>
        <dbReference type="ARBA" id="ARBA00023172"/>
    </source>
</evidence>
<evidence type="ECO:0000313" key="8">
    <source>
        <dbReference type="Proteomes" id="UP001596328"/>
    </source>
</evidence>